<keyword evidence="1" id="KW-0472">Membrane</keyword>
<gene>
    <name evidence="2" type="ORF">T190423A01A_120010</name>
</gene>
<evidence type="ECO:0000313" key="3">
    <source>
        <dbReference type="Proteomes" id="UP001497527"/>
    </source>
</evidence>
<feature type="transmembrane region" description="Helical" evidence="1">
    <location>
        <begin position="15"/>
        <end position="35"/>
    </location>
</feature>
<feature type="transmembrane region" description="Helical" evidence="1">
    <location>
        <begin position="81"/>
        <end position="103"/>
    </location>
</feature>
<evidence type="ECO:0000313" key="2">
    <source>
        <dbReference type="EMBL" id="CAL2101223.1"/>
    </source>
</evidence>
<keyword evidence="1" id="KW-0812">Transmembrane</keyword>
<sequence length="208" mass="24427">MTETVTEYLTMKSSFYLTILCLGVTGPFWHVFYGIRDTEGLFGYTYMSSFLNSFGNYTSILCLGLLLNFSSRHVSSEYKKVFRLFSFITIFVGCYFLTLIVFPKKLLLNTFGIRDFHRIFYYISMIGICISSVFIFIKFQNAFLYSEEKIKTLIEFIFRTRNNYYTEVASKALYAEIHNKALKSDKTVEENSKDFEEDLLKTFEKISE</sequence>
<name>A0ABM9P6N9_9FLAO</name>
<dbReference type="EMBL" id="CAXJIO010000003">
    <property type="protein sequence ID" value="CAL2101223.1"/>
    <property type="molecule type" value="Genomic_DNA"/>
</dbReference>
<accession>A0ABM9P6N9</accession>
<proteinExistence type="predicted"/>
<keyword evidence="1" id="KW-1133">Transmembrane helix</keyword>
<protein>
    <submittedName>
        <fullName evidence="2">Uncharacterized protein</fullName>
    </submittedName>
</protein>
<evidence type="ECO:0000256" key="1">
    <source>
        <dbReference type="SAM" id="Phobius"/>
    </source>
</evidence>
<feature type="transmembrane region" description="Helical" evidence="1">
    <location>
        <begin position="119"/>
        <end position="139"/>
    </location>
</feature>
<reference evidence="2 3" key="1">
    <citation type="submission" date="2024-05" db="EMBL/GenBank/DDBJ databases">
        <authorList>
            <person name="Duchaud E."/>
        </authorList>
    </citation>
    <scope>NUCLEOTIDE SEQUENCE [LARGE SCALE GENOMIC DNA]</scope>
    <source>
        <strain evidence="2">Ena-SAMPLE-TAB-13-05-2024-13:56:06:370-140308</strain>
    </source>
</reference>
<dbReference type="Proteomes" id="UP001497527">
    <property type="component" value="Unassembled WGS sequence"/>
</dbReference>
<keyword evidence="3" id="KW-1185">Reference proteome</keyword>
<comment type="caution">
    <text evidence="2">The sequence shown here is derived from an EMBL/GenBank/DDBJ whole genome shotgun (WGS) entry which is preliminary data.</text>
</comment>
<organism evidence="2 3">
    <name type="scientific">Tenacibaculum polynesiense</name>
    <dbReference type="NCBI Taxonomy" id="3137857"/>
    <lineage>
        <taxon>Bacteria</taxon>
        <taxon>Pseudomonadati</taxon>
        <taxon>Bacteroidota</taxon>
        <taxon>Flavobacteriia</taxon>
        <taxon>Flavobacteriales</taxon>
        <taxon>Flavobacteriaceae</taxon>
        <taxon>Tenacibaculum</taxon>
    </lineage>
</organism>
<feature type="transmembrane region" description="Helical" evidence="1">
    <location>
        <begin position="47"/>
        <end position="69"/>
    </location>
</feature>